<dbReference type="AlphaFoldDB" id="A0A8H6V3M0"/>
<dbReference type="InterPro" id="IPR036188">
    <property type="entry name" value="FAD/NAD-bd_sf"/>
</dbReference>
<dbReference type="GO" id="GO:0050660">
    <property type="term" value="F:flavin adenine dinucleotide binding"/>
    <property type="evidence" value="ECO:0007669"/>
    <property type="project" value="InterPro"/>
</dbReference>
<dbReference type="InterPro" id="IPR000172">
    <property type="entry name" value="GMC_OxRdtase_N"/>
</dbReference>
<feature type="domain" description="Glucose-methanol-choline oxidoreductase C-terminal" evidence="7">
    <location>
        <begin position="463"/>
        <end position="520"/>
    </location>
</feature>
<evidence type="ECO:0000313" key="9">
    <source>
        <dbReference type="Proteomes" id="UP000641853"/>
    </source>
</evidence>
<dbReference type="Pfam" id="PF05199">
    <property type="entry name" value="GMC_oxred_C"/>
    <property type="match status" value="1"/>
</dbReference>
<dbReference type="InterPro" id="IPR007867">
    <property type="entry name" value="GMC_OxRtase_C"/>
</dbReference>
<protein>
    <recommendedName>
        <fullName evidence="10">Glucose-methanol-choline oxidoreductase C-terminal domain-containing protein</fullName>
    </recommendedName>
</protein>
<feature type="domain" description="Glucose-methanol-choline oxidoreductase N-terminal" evidence="6">
    <location>
        <begin position="222"/>
        <end position="313"/>
    </location>
</feature>
<sequence>MDANVTTDVDLVSHLSERGEFDFIVVGSGIGGGILAQQLAAAKKRVLVVEKGGLVFSTHCLNTSRPHWQVGSVNGPSQDNDIVFNTVKSKVQTAAGSDPYVGGPVYCLGGRSTVWGLYAPRVSQQTIDKYFPQRLGRYLRDDENDPQNNNGYKKAFRFMSNSSQEDGFYPSGENPMQDFSRIKQQLEEAIREHDPEATGVELAPIAGEFKSLRRYQFPKGAYSTVDGLLGMAYAKNEFLTILLKVEAISVTKPVDSPTHCLAVRTMSDGRQFSFKANKAIILCAGTIDTARIALRSDIPDAAKRNVGKGLTDHEIWGVRFHRETAKRLPPLKLQSNITLRDRKALLNVVVNADTFFGSESSSTSLHISSQYFDEGGRLASLCARSHDCNTVNVTLEFSADLVNESRVLNTPSSEPVICVQRRSLQDENSERSMQDLATSIRNRILDIQSAPCAPRLLGAGFGVVAHEVGTMRLKGPNTTSDYVVEDTYKVRDCPDLYVCDLSVFPVSPPANPTLTLAAMALQLAEDLVRESTSE</sequence>
<keyword evidence="9" id="KW-1185">Reference proteome</keyword>
<dbReference type="Gene3D" id="3.50.50.60">
    <property type="entry name" value="FAD/NAD(P)-binding domain"/>
    <property type="match status" value="2"/>
</dbReference>
<evidence type="ECO:0000259" key="7">
    <source>
        <dbReference type="Pfam" id="PF05199"/>
    </source>
</evidence>
<accession>A0A8H6V3M0</accession>
<organism evidence="8 9">
    <name type="scientific">Aspergillus felis</name>
    <dbReference type="NCBI Taxonomy" id="1287682"/>
    <lineage>
        <taxon>Eukaryota</taxon>
        <taxon>Fungi</taxon>
        <taxon>Dikarya</taxon>
        <taxon>Ascomycota</taxon>
        <taxon>Pezizomycotina</taxon>
        <taxon>Eurotiomycetes</taxon>
        <taxon>Eurotiomycetidae</taxon>
        <taxon>Eurotiales</taxon>
        <taxon>Aspergillaceae</taxon>
        <taxon>Aspergillus</taxon>
        <taxon>Aspergillus subgen. Fumigati</taxon>
    </lineage>
</organism>
<evidence type="ECO:0000313" key="8">
    <source>
        <dbReference type="EMBL" id="KAF7177493.1"/>
    </source>
</evidence>
<evidence type="ECO:0000259" key="6">
    <source>
        <dbReference type="Pfam" id="PF00732"/>
    </source>
</evidence>
<dbReference type="SUPFAM" id="SSF51905">
    <property type="entry name" value="FAD/NAD(P)-binding domain"/>
    <property type="match status" value="1"/>
</dbReference>
<dbReference type="EMBL" id="JACBAG010001897">
    <property type="protein sequence ID" value="KAF7177493.1"/>
    <property type="molecule type" value="Genomic_DNA"/>
</dbReference>
<comment type="cofactor">
    <cofactor evidence="1">
        <name>FAD</name>
        <dbReference type="ChEBI" id="CHEBI:57692"/>
    </cofactor>
</comment>
<dbReference type="InterPro" id="IPR051473">
    <property type="entry name" value="P2Ox-like"/>
</dbReference>
<evidence type="ECO:0000256" key="1">
    <source>
        <dbReference type="ARBA" id="ARBA00001974"/>
    </source>
</evidence>
<keyword evidence="3" id="KW-0285">Flavoprotein</keyword>
<evidence type="ECO:0000256" key="2">
    <source>
        <dbReference type="ARBA" id="ARBA00010790"/>
    </source>
</evidence>
<dbReference type="PANTHER" id="PTHR42784:SF1">
    <property type="entry name" value="PYRANOSE 2-OXIDASE"/>
    <property type="match status" value="1"/>
</dbReference>
<evidence type="ECO:0000256" key="5">
    <source>
        <dbReference type="ARBA" id="ARBA00023002"/>
    </source>
</evidence>
<comment type="caution">
    <text evidence="8">The sequence shown here is derived from an EMBL/GenBank/DDBJ whole genome shotgun (WGS) entry which is preliminary data.</text>
</comment>
<comment type="similarity">
    <text evidence="2">Belongs to the GMC oxidoreductase family.</text>
</comment>
<keyword evidence="5" id="KW-0560">Oxidoreductase</keyword>
<dbReference type="Proteomes" id="UP000641853">
    <property type="component" value="Unassembled WGS sequence"/>
</dbReference>
<evidence type="ECO:0000256" key="4">
    <source>
        <dbReference type="ARBA" id="ARBA00022827"/>
    </source>
</evidence>
<dbReference type="Pfam" id="PF00732">
    <property type="entry name" value="GMC_oxred_N"/>
    <property type="match status" value="1"/>
</dbReference>
<reference evidence="8" key="1">
    <citation type="submission" date="2020-06" db="EMBL/GenBank/DDBJ databases">
        <title>Draft genome sequences of strains closely related to Aspergillus parafelis and Aspergillus hiratsukae.</title>
        <authorList>
            <person name="Dos Santos R.A.C."/>
            <person name="Rivero-Menendez O."/>
            <person name="Steenwyk J.L."/>
            <person name="Mead M.E."/>
            <person name="Goldman G.H."/>
            <person name="Alastruey-Izquierdo A."/>
            <person name="Rokas A."/>
        </authorList>
    </citation>
    <scope>NUCLEOTIDE SEQUENCE</scope>
    <source>
        <strain evidence="8">CNM-CM7691</strain>
    </source>
</reference>
<evidence type="ECO:0008006" key="10">
    <source>
        <dbReference type="Google" id="ProtNLM"/>
    </source>
</evidence>
<name>A0A8H6V3M0_9EURO</name>
<evidence type="ECO:0000256" key="3">
    <source>
        <dbReference type="ARBA" id="ARBA00022630"/>
    </source>
</evidence>
<gene>
    <name evidence="8" type="ORF">CNMCM7691_005746</name>
</gene>
<dbReference type="PANTHER" id="PTHR42784">
    <property type="entry name" value="PYRANOSE 2-OXIDASE"/>
    <property type="match status" value="1"/>
</dbReference>
<dbReference type="GO" id="GO:0016614">
    <property type="term" value="F:oxidoreductase activity, acting on CH-OH group of donors"/>
    <property type="evidence" value="ECO:0007669"/>
    <property type="project" value="InterPro"/>
</dbReference>
<keyword evidence="4" id="KW-0274">FAD</keyword>
<proteinExistence type="inferred from homology"/>